<dbReference type="EMBL" id="VJMJ01000129">
    <property type="protein sequence ID" value="KAF0732726.1"/>
    <property type="molecule type" value="Genomic_DNA"/>
</dbReference>
<dbReference type="GO" id="GO:0042910">
    <property type="term" value="F:xenobiotic transmembrane transporter activity"/>
    <property type="evidence" value="ECO:0007669"/>
    <property type="project" value="InterPro"/>
</dbReference>
<dbReference type="AlphaFoldDB" id="A0A6G0WYY7"/>
<feature type="transmembrane region" description="Helical" evidence="2">
    <location>
        <begin position="432"/>
        <end position="453"/>
    </location>
</feature>
<evidence type="ECO:0000256" key="2">
    <source>
        <dbReference type="SAM" id="Phobius"/>
    </source>
</evidence>
<dbReference type="VEuPathDB" id="FungiDB:AeMF1_003703"/>
<feature type="transmembrane region" description="Helical" evidence="2">
    <location>
        <begin position="168"/>
        <end position="189"/>
    </location>
</feature>
<name>A0A6G0WYY7_9STRA</name>
<keyword evidence="2" id="KW-0812">Transmembrane</keyword>
<feature type="transmembrane region" description="Helical" evidence="2">
    <location>
        <begin position="201"/>
        <end position="223"/>
    </location>
</feature>
<organism evidence="3 4">
    <name type="scientific">Aphanomyces euteiches</name>
    <dbReference type="NCBI Taxonomy" id="100861"/>
    <lineage>
        <taxon>Eukaryota</taxon>
        <taxon>Sar</taxon>
        <taxon>Stramenopiles</taxon>
        <taxon>Oomycota</taxon>
        <taxon>Saprolegniomycetes</taxon>
        <taxon>Saprolegniales</taxon>
        <taxon>Verrucalvaceae</taxon>
        <taxon>Aphanomyces</taxon>
    </lineage>
</organism>
<feature type="transmembrane region" description="Helical" evidence="2">
    <location>
        <begin position="398"/>
        <end position="420"/>
    </location>
</feature>
<feature type="transmembrane region" description="Helical" evidence="2">
    <location>
        <begin position="235"/>
        <end position="253"/>
    </location>
</feature>
<comment type="caution">
    <text evidence="3">The sequence shown here is derived from an EMBL/GenBank/DDBJ whole genome shotgun (WGS) entry which is preliminary data.</text>
</comment>
<dbReference type="Pfam" id="PF01554">
    <property type="entry name" value="MatE"/>
    <property type="match status" value="2"/>
</dbReference>
<reference evidence="3 4" key="1">
    <citation type="submission" date="2019-07" db="EMBL/GenBank/DDBJ databases">
        <title>Genomics analysis of Aphanomyces spp. identifies a new class of oomycete effector associated with host adaptation.</title>
        <authorList>
            <person name="Gaulin E."/>
        </authorList>
    </citation>
    <scope>NUCLEOTIDE SEQUENCE [LARGE SCALE GENOMIC DNA]</scope>
    <source>
        <strain evidence="3 4">ATCC 201684</strain>
    </source>
</reference>
<evidence type="ECO:0000256" key="1">
    <source>
        <dbReference type="ARBA" id="ARBA00010199"/>
    </source>
</evidence>
<feature type="transmembrane region" description="Helical" evidence="2">
    <location>
        <begin position="459"/>
        <end position="479"/>
    </location>
</feature>
<proteinExistence type="inferred from homology"/>
<feature type="transmembrane region" description="Helical" evidence="2">
    <location>
        <begin position="52"/>
        <end position="75"/>
    </location>
</feature>
<feature type="transmembrane region" description="Helical" evidence="2">
    <location>
        <begin position="355"/>
        <end position="378"/>
    </location>
</feature>
<dbReference type="InterPro" id="IPR002528">
    <property type="entry name" value="MATE_fam"/>
</dbReference>
<dbReference type="PANTHER" id="PTHR11206">
    <property type="entry name" value="MULTIDRUG RESISTANCE PROTEIN"/>
    <property type="match status" value="1"/>
</dbReference>
<keyword evidence="2" id="KW-0472">Membrane</keyword>
<feature type="transmembrane region" description="Helical" evidence="2">
    <location>
        <begin position="324"/>
        <end position="343"/>
    </location>
</feature>
<evidence type="ECO:0000313" key="3">
    <source>
        <dbReference type="EMBL" id="KAF0732726.1"/>
    </source>
</evidence>
<keyword evidence="4" id="KW-1185">Reference proteome</keyword>
<feature type="transmembrane region" description="Helical" evidence="2">
    <location>
        <begin position="87"/>
        <end position="107"/>
    </location>
</feature>
<accession>A0A6G0WYY7</accession>
<gene>
    <name evidence="3" type="ORF">Ae201684_010257</name>
</gene>
<feature type="transmembrane region" description="Helical" evidence="2">
    <location>
        <begin position="136"/>
        <end position="156"/>
    </location>
</feature>
<comment type="similarity">
    <text evidence="1">Belongs to the multi antimicrobial extrusion (MATE) (TC 2.A.66.1) family.</text>
</comment>
<dbReference type="GO" id="GO:0015297">
    <property type="term" value="F:antiporter activity"/>
    <property type="evidence" value="ECO:0007669"/>
    <property type="project" value="InterPro"/>
</dbReference>
<keyword evidence="2" id="KW-1133">Transmembrane helix</keyword>
<evidence type="ECO:0000313" key="4">
    <source>
        <dbReference type="Proteomes" id="UP000481153"/>
    </source>
</evidence>
<dbReference type="Proteomes" id="UP000481153">
    <property type="component" value="Unassembled WGS sequence"/>
</dbReference>
<dbReference type="NCBIfam" id="TIGR00797">
    <property type="entry name" value="matE"/>
    <property type="match status" value="1"/>
</dbReference>
<dbReference type="GO" id="GO:0016020">
    <property type="term" value="C:membrane"/>
    <property type="evidence" value="ECO:0007669"/>
    <property type="project" value="InterPro"/>
</dbReference>
<protein>
    <submittedName>
        <fullName evidence="3">Uncharacterized protein</fullName>
    </submittedName>
</protein>
<sequence>MDHHEILEMRSCVDDLPPKEETPLLPKTISPSNTKWRAHLEALVGGYELKPLVFLALPLMLSSAFDHVSFVIPVMMMGHLSTALSKAYISAIAMGMTFLLLTGWTVIGGNGSAMDTLCSQSYGAGIAKDLGLVFQAGWIAGNLVLVPVMFVCLFCKDILLIFGQTNEVAVLASNLVLLMIPMLPICLFYDLLRRVLQSQNIVAPLVVVSGVSLVVNVGINYVLMFHTSLGYLGRGVSATIMAVVAPLVLWPYLAQSAVYRNEWKGWNLNAAWSLVPQVLDLSLSGAAMHGFELWGISLASIIAGMLPNAEVAISADVCMHGFRGFFYMLYGPVAVAGSVRVGNALGANDPIRARYAAWQCVGICGALGLVAAISMVAFRNSFPYMYTNDESIVDLTAQLLLACAPFQTACGIYAAILGIFRGSGQQTRGAVLNGIAYLLIGLPLGICLAHLLADGIVGLWLGISTAFLICAIYGVVWLIRVDWHALAIDAYMREKNVMAAAASATSGAAAS</sequence>